<evidence type="ECO:0000256" key="2">
    <source>
        <dbReference type="SAM" id="SignalP"/>
    </source>
</evidence>
<feature type="signal peptide" evidence="2">
    <location>
        <begin position="1"/>
        <end position="26"/>
    </location>
</feature>
<keyword evidence="2" id="KW-0732">Signal</keyword>
<reference evidence="4" key="1">
    <citation type="submission" date="2025-08" db="UniProtKB">
        <authorList>
            <consortium name="RefSeq"/>
        </authorList>
    </citation>
    <scope>IDENTIFICATION</scope>
    <source>
        <tissue evidence="4">Muscle</tissue>
    </source>
</reference>
<dbReference type="RefSeq" id="XP_022251571.1">
    <property type="nucleotide sequence ID" value="XM_022395863.1"/>
</dbReference>
<organism evidence="3 4">
    <name type="scientific">Limulus polyphemus</name>
    <name type="common">Atlantic horseshoe crab</name>
    <dbReference type="NCBI Taxonomy" id="6850"/>
    <lineage>
        <taxon>Eukaryota</taxon>
        <taxon>Metazoa</taxon>
        <taxon>Ecdysozoa</taxon>
        <taxon>Arthropoda</taxon>
        <taxon>Chelicerata</taxon>
        <taxon>Merostomata</taxon>
        <taxon>Xiphosura</taxon>
        <taxon>Limulidae</taxon>
        <taxon>Limulus</taxon>
    </lineage>
</organism>
<feature type="chain" id="PRO_5047121009" evidence="2">
    <location>
        <begin position="27"/>
        <end position="146"/>
    </location>
</feature>
<evidence type="ECO:0000256" key="1">
    <source>
        <dbReference type="SAM" id="MobiDB-lite"/>
    </source>
</evidence>
<evidence type="ECO:0000313" key="3">
    <source>
        <dbReference type="Proteomes" id="UP000694941"/>
    </source>
</evidence>
<dbReference type="GeneID" id="111087824"/>
<feature type="region of interest" description="Disordered" evidence="1">
    <location>
        <begin position="123"/>
        <end position="146"/>
    </location>
</feature>
<sequence length="146" mass="16579">MTLQTVILRLLLVWLTISFGQRPVMGSAVKTKPAILAAAPLSVKKDLLMNLECKPEEVSHYHYQGKGMLWGQQRNHILISAELYVRCLGHDSEGQYNDTALLYLMKLRNVSSEVSERNEIVEDQEIEESSEKTENLFADSGDPIFR</sequence>
<keyword evidence="3" id="KW-1185">Reference proteome</keyword>
<protein>
    <submittedName>
        <fullName evidence="4">Uncharacterized protein LOC111087824</fullName>
    </submittedName>
</protein>
<proteinExistence type="predicted"/>
<accession>A0ABM1T6R5</accession>
<evidence type="ECO:0000313" key="4">
    <source>
        <dbReference type="RefSeq" id="XP_022251571.1"/>
    </source>
</evidence>
<gene>
    <name evidence="4" type="primary">LOC111087824</name>
</gene>
<name>A0ABM1T6R5_LIMPO</name>
<dbReference type="Proteomes" id="UP000694941">
    <property type="component" value="Unplaced"/>
</dbReference>